<gene>
    <name evidence="1" type="ORF">HPB50_006528</name>
</gene>
<evidence type="ECO:0000313" key="1">
    <source>
        <dbReference type="EMBL" id="KAH6938033.1"/>
    </source>
</evidence>
<proteinExistence type="predicted"/>
<sequence length="194" mass="21075">MLLFPIAPSYADVLSFAEANPWVTDSLPFLTTPFFDRFSDLFASFEPSKTELFPPAEARCPPPRDGEVLDDDKGDERDAPPNASSSSSSHNDSSEASAACAAVCDEQRISPDYSRSFDVAGFVAGEITVKAVGNCVEVHAGHLEKPPPGEEGDYVRREYTHRFTLPDDVKHDSITSVLTEEGTLVVRAVRSGHV</sequence>
<reference evidence="1" key="1">
    <citation type="submission" date="2020-05" db="EMBL/GenBank/DDBJ databases">
        <title>Large-scale comparative analyses of tick genomes elucidate their genetic diversity and vector capacities.</title>
        <authorList>
            <person name="Jia N."/>
            <person name="Wang J."/>
            <person name="Shi W."/>
            <person name="Du L."/>
            <person name="Sun Y."/>
            <person name="Zhan W."/>
            <person name="Jiang J."/>
            <person name="Wang Q."/>
            <person name="Zhang B."/>
            <person name="Ji P."/>
            <person name="Sakyi L.B."/>
            <person name="Cui X."/>
            <person name="Yuan T."/>
            <person name="Jiang B."/>
            <person name="Yang W."/>
            <person name="Lam T.T.-Y."/>
            <person name="Chang Q."/>
            <person name="Ding S."/>
            <person name="Wang X."/>
            <person name="Zhu J."/>
            <person name="Ruan X."/>
            <person name="Zhao L."/>
            <person name="Wei J."/>
            <person name="Que T."/>
            <person name="Du C."/>
            <person name="Cheng J."/>
            <person name="Dai P."/>
            <person name="Han X."/>
            <person name="Huang E."/>
            <person name="Gao Y."/>
            <person name="Liu J."/>
            <person name="Shao H."/>
            <person name="Ye R."/>
            <person name="Li L."/>
            <person name="Wei W."/>
            <person name="Wang X."/>
            <person name="Wang C."/>
            <person name="Yang T."/>
            <person name="Huo Q."/>
            <person name="Li W."/>
            <person name="Guo W."/>
            <person name="Chen H."/>
            <person name="Zhou L."/>
            <person name="Ni X."/>
            <person name="Tian J."/>
            <person name="Zhou Y."/>
            <person name="Sheng Y."/>
            <person name="Liu T."/>
            <person name="Pan Y."/>
            <person name="Xia L."/>
            <person name="Li J."/>
            <person name="Zhao F."/>
            <person name="Cao W."/>
        </authorList>
    </citation>
    <scope>NUCLEOTIDE SEQUENCE</scope>
    <source>
        <strain evidence="1">Hyas-2018</strain>
    </source>
</reference>
<accession>A0ACB7STJ7</accession>
<name>A0ACB7STJ7_HYAAI</name>
<comment type="caution">
    <text evidence="1">The sequence shown here is derived from an EMBL/GenBank/DDBJ whole genome shotgun (WGS) entry which is preliminary data.</text>
</comment>
<dbReference type="EMBL" id="CM023482">
    <property type="protein sequence ID" value="KAH6938033.1"/>
    <property type="molecule type" value="Genomic_DNA"/>
</dbReference>
<keyword evidence="2" id="KW-1185">Reference proteome</keyword>
<dbReference type="Proteomes" id="UP000821845">
    <property type="component" value="Chromosome 2"/>
</dbReference>
<protein>
    <submittedName>
        <fullName evidence="1">Uncharacterized protein</fullName>
    </submittedName>
</protein>
<organism evidence="1 2">
    <name type="scientific">Hyalomma asiaticum</name>
    <name type="common">Tick</name>
    <dbReference type="NCBI Taxonomy" id="266040"/>
    <lineage>
        <taxon>Eukaryota</taxon>
        <taxon>Metazoa</taxon>
        <taxon>Ecdysozoa</taxon>
        <taxon>Arthropoda</taxon>
        <taxon>Chelicerata</taxon>
        <taxon>Arachnida</taxon>
        <taxon>Acari</taxon>
        <taxon>Parasitiformes</taxon>
        <taxon>Ixodida</taxon>
        <taxon>Ixodoidea</taxon>
        <taxon>Ixodidae</taxon>
        <taxon>Hyalomminae</taxon>
        <taxon>Hyalomma</taxon>
    </lineage>
</organism>
<evidence type="ECO:0000313" key="2">
    <source>
        <dbReference type="Proteomes" id="UP000821845"/>
    </source>
</evidence>